<accession>A0A6C0D125</accession>
<name>A0A6C0D125_9ZZZZ</name>
<organism evidence="1">
    <name type="scientific">viral metagenome</name>
    <dbReference type="NCBI Taxonomy" id="1070528"/>
    <lineage>
        <taxon>unclassified sequences</taxon>
        <taxon>metagenomes</taxon>
        <taxon>organismal metagenomes</taxon>
    </lineage>
</organism>
<dbReference type="EMBL" id="MN739510">
    <property type="protein sequence ID" value="QHT09415.1"/>
    <property type="molecule type" value="Genomic_DNA"/>
</dbReference>
<proteinExistence type="predicted"/>
<reference evidence="1" key="1">
    <citation type="journal article" date="2020" name="Nature">
        <title>Giant virus diversity and host interactions through global metagenomics.</title>
        <authorList>
            <person name="Schulz F."/>
            <person name="Roux S."/>
            <person name="Paez-Espino D."/>
            <person name="Jungbluth S."/>
            <person name="Walsh D.A."/>
            <person name="Denef V.J."/>
            <person name="McMahon K.D."/>
            <person name="Konstantinidis K.T."/>
            <person name="Eloe-Fadrosh E.A."/>
            <person name="Kyrpides N.C."/>
            <person name="Woyke T."/>
        </authorList>
    </citation>
    <scope>NUCLEOTIDE SEQUENCE</scope>
    <source>
        <strain evidence="1">GVMAG-M-3300023110-24</strain>
    </source>
</reference>
<dbReference type="AlphaFoldDB" id="A0A6C0D125"/>
<sequence length="74" mass="8919">MSNNCDKCNFINNLNDICYLHLRPDKTEDGFRCYNCNKVILHKLNPVEYINDNKNKQINNISLEFFEENRPLYF</sequence>
<evidence type="ECO:0000313" key="1">
    <source>
        <dbReference type="EMBL" id="QHT09415.1"/>
    </source>
</evidence>
<protein>
    <submittedName>
        <fullName evidence="1">Uncharacterized protein</fullName>
    </submittedName>
</protein>